<dbReference type="PROSITE" id="PS50082">
    <property type="entry name" value="WD_REPEATS_2"/>
    <property type="match status" value="4"/>
</dbReference>
<evidence type="ECO:0000256" key="11">
    <source>
        <dbReference type="RuleBase" id="RU364014"/>
    </source>
</evidence>
<dbReference type="FunFam" id="2.130.10.10:FF:001073">
    <property type="entry name" value="Protein HIR"/>
    <property type="match status" value="1"/>
</dbReference>
<name>A0A376B4D0_9ASCO</name>
<evidence type="ECO:0000256" key="3">
    <source>
        <dbReference type="ARBA" id="ARBA00022491"/>
    </source>
</evidence>
<evidence type="ECO:0000256" key="10">
    <source>
        <dbReference type="PROSITE-ProRule" id="PRU00221"/>
    </source>
</evidence>
<keyword evidence="7 11" id="KW-0805">Transcription regulation</keyword>
<evidence type="ECO:0000256" key="4">
    <source>
        <dbReference type="ARBA" id="ARBA00022574"/>
    </source>
</evidence>
<evidence type="ECO:0000256" key="1">
    <source>
        <dbReference type="ARBA" id="ARBA00004123"/>
    </source>
</evidence>
<feature type="repeat" description="WD" evidence="10">
    <location>
        <begin position="70"/>
        <end position="102"/>
    </location>
</feature>
<evidence type="ECO:0000259" key="13">
    <source>
        <dbReference type="Pfam" id="PF24105"/>
    </source>
</evidence>
<keyword evidence="6 11" id="KW-0156">Chromatin regulator</keyword>
<feature type="repeat" description="WD" evidence="10">
    <location>
        <begin position="20"/>
        <end position="48"/>
    </location>
</feature>
<dbReference type="PROSITE" id="PS50294">
    <property type="entry name" value="WD_REPEATS_REGION"/>
    <property type="match status" value="2"/>
</dbReference>
<dbReference type="VEuPathDB" id="FungiDB:SCODWIG_01243"/>
<keyword evidence="15" id="KW-1185">Reference proteome</keyword>
<dbReference type="SUPFAM" id="SSF50978">
    <property type="entry name" value="WD40 repeat-like"/>
    <property type="match status" value="1"/>
</dbReference>
<dbReference type="Gene3D" id="2.130.10.10">
    <property type="entry name" value="YVTN repeat-like/Quinoprotein amine dehydrogenase"/>
    <property type="match status" value="2"/>
</dbReference>
<feature type="region of interest" description="Disordered" evidence="12">
    <location>
        <begin position="304"/>
        <end position="328"/>
    </location>
</feature>
<evidence type="ECO:0000256" key="6">
    <source>
        <dbReference type="ARBA" id="ARBA00022853"/>
    </source>
</evidence>
<dbReference type="PANTHER" id="PTHR13831:SF0">
    <property type="entry name" value="PROTEIN HIRA"/>
    <property type="match status" value="1"/>
</dbReference>
<gene>
    <name evidence="14" type="ORF">SCODWIG_01243</name>
</gene>
<dbReference type="InterPro" id="IPR036322">
    <property type="entry name" value="WD40_repeat_dom_sf"/>
</dbReference>
<keyword evidence="4 10" id="KW-0853">WD repeat</keyword>
<dbReference type="InterPro" id="IPR019015">
    <property type="entry name" value="HIRA_B_motif"/>
</dbReference>
<feature type="compositionally biased region" description="Basic and acidic residues" evidence="12">
    <location>
        <begin position="309"/>
        <end position="318"/>
    </location>
</feature>
<dbReference type="Pfam" id="PF09453">
    <property type="entry name" value="HIRA_B"/>
    <property type="match status" value="1"/>
</dbReference>
<sequence>MKILKVPWLGHIDEHRKYEVYTVDISKDNEHVATGGLDGLVKIWSLSSIINVQHQEKQTPINKQKPLASMSRHTGAVTVVKFSPDGKYLATGSDDRIILIWEKESTISPSVSTVEATINVNSAFGSDRSDEHWVVRKRLAAHENDIQDLCWSPDSSLLVSVGLDRSILVWNGITFEKIKKFDVHNSHVKGVIFDPANKYFATASDDRTVKIFRYHKNDGDLSFSIESVVTEPFKGSPLTTYFRRLSWSPDGQHIAVPNATNGPVSSVAIIDRGSWDSDISLIGHVEPTEVARFNPRLYKKEKKSTVGNKEIDTTKGNKNDQGTAEKEEEVDSIVCTAGRDKSLVLWTTNRERPIFISYDIALKSITDMCWNPTGNILLVASLDGSITPVIFHENELGTPIPLEENIKYLHRYGAGKESNLCAESVDQLKLEELASKEQKRLTKSFAARKKKTEPININKDIQRTTEEPKINILIPKRKKDSMKNIPAAVPTVKITKSGKKRVTPILISTTTNTSVSAFKSSKSDSTREGNKNNVIKTKKKANLLFGSQLSRSSYPVPRLGVQTLIMGIKDRLFDSSVNNIETKENVNGLTSNRHSSNWKIPSSENTKNDIAYSSPLQKPRQLVLKKAKIDNISGSGAINIQYSSYHRILPDDDIVIVQYGENIEALHILEIKNGVERSIQFDKEALLENPTKLCGYHEGKLTMTAYLPEVVNCAIGSTKCQCWIIATTEGSIYIFSENGKLKMPKLSIGYKIIKLEIHNECYLVALSENGLFFCWDLLNCRSIFQKISIAPLLVDEGSLQSGGKVRVDRKLVKFHLDIKAMELEVIIKRNDNEEEFKNKKKKKDFDYNIEIHNDKMLCSYVWNNAMGCWFRSKNTKAADAGERTESS</sequence>
<evidence type="ECO:0000313" key="14">
    <source>
        <dbReference type="EMBL" id="SSD59482.1"/>
    </source>
</evidence>
<protein>
    <recommendedName>
        <fullName evidence="11">Protein HIR</fullName>
    </recommendedName>
</protein>
<dbReference type="InterPro" id="IPR055410">
    <property type="entry name" value="Beta-prop_CAF1B_HIR1"/>
</dbReference>
<keyword evidence="8 11" id="KW-0804">Transcription</keyword>
<evidence type="ECO:0000256" key="5">
    <source>
        <dbReference type="ARBA" id="ARBA00022737"/>
    </source>
</evidence>
<evidence type="ECO:0000256" key="9">
    <source>
        <dbReference type="ARBA" id="ARBA00023242"/>
    </source>
</evidence>
<evidence type="ECO:0000256" key="12">
    <source>
        <dbReference type="SAM" id="MobiDB-lite"/>
    </source>
</evidence>
<dbReference type="GO" id="GO:0006351">
    <property type="term" value="P:DNA-templated transcription"/>
    <property type="evidence" value="ECO:0007669"/>
    <property type="project" value="InterPro"/>
</dbReference>
<feature type="repeat" description="WD" evidence="10">
    <location>
        <begin position="181"/>
        <end position="212"/>
    </location>
</feature>
<reference evidence="15" key="1">
    <citation type="submission" date="2018-06" db="EMBL/GenBank/DDBJ databases">
        <authorList>
            <person name="Guldener U."/>
        </authorList>
    </citation>
    <scope>NUCLEOTIDE SEQUENCE [LARGE SCALE GENOMIC DNA]</scope>
    <source>
        <strain evidence="15">UTAD17</strain>
    </source>
</reference>
<dbReference type="Proteomes" id="UP000262825">
    <property type="component" value="Unassembled WGS sequence"/>
</dbReference>
<dbReference type="SMART" id="SM00320">
    <property type="entry name" value="WD40"/>
    <property type="match status" value="6"/>
</dbReference>
<dbReference type="GO" id="GO:0006338">
    <property type="term" value="P:chromatin remodeling"/>
    <property type="evidence" value="ECO:0007669"/>
    <property type="project" value="TreeGrafter"/>
</dbReference>
<dbReference type="GO" id="GO:0000417">
    <property type="term" value="C:HIR complex"/>
    <property type="evidence" value="ECO:0007669"/>
    <property type="project" value="TreeGrafter"/>
</dbReference>
<feature type="repeat" description="WD" evidence="10">
    <location>
        <begin position="139"/>
        <end position="171"/>
    </location>
</feature>
<dbReference type="AlphaFoldDB" id="A0A376B4D0"/>
<dbReference type="InterPro" id="IPR015943">
    <property type="entry name" value="WD40/YVTN_repeat-like_dom_sf"/>
</dbReference>
<evidence type="ECO:0000256" key="2">
    <source>
        <dbReference type="ARBA" id="ARBA00007306"/>
    </source>
</evidence>
<organism evidence="14 15">
    <name type="scientific">Saccharomycodes ludwigii</name>
    <dbReference type="NCBI Taxonomy" id="36035"/>
    <lineage>
        <taxon>Eukaryota</taxon>
        <taxon>Fungi</taxon>
        <taxon>Dikarya</taxon>
        <taxon>Ascomycota</taxon>
        <taxon>Saccharomycotina</taxon>
        <taxon>Saccharomycetes</taxon>
        <taxon>Saccharomycodales</taxon>
        <taxon>Saccharomycodaceae</taxon>
        <taxon>Saccharomycodes</taxon>
    </lineage>
</organism>
<comment type="similarity">
    <text evidence="2 11">Belongs to the WD repeat HIR1 family.</text>
</comment>
<evidence type="ECO:0000256" key="8">
    <source>
        <dbReference type="ARBA" id="ARBA00023163"/>
    </source>
</evidence>
<proteinExistence type="inferred from homology"/>
<dbReference type="EMBL" id="UFAJ01000150">
    <property type="protein sequence ID" value="SSD59482.1"/>
    <property type="molecule type" value="Genomic_DNA"/>
</dbReference>
<dbReference type="GO" id="GO:0031491">
    <property type="term" value="F:nucleosome binding"/>
    <property type="evidence" value="ECO:0007669"/>
    <property type="project" value="TreeGrafter"/>
</dbReference>
<dbReference type="InterPro" id="IPR031120">
    <property type="entry name" value="HIR1-like"/>
</dbReference>
<evidence type="ECO:0000256" key="7">
    <source>
        <dbReference type="ARBA" id="ARBA00023015"/>
    </source>
</evidence>
<dbReference type="GO" id="GO:0000785">
    <property type="term" value="C:chromatin"/>
    <property type="evidence" value="ECO:0007669"/>
    <property type="project" value="TreeGrafter"/>
</dbReference>
<keyword evidence="9 11" id="KW-0539">Nucleus</keyword>
<evidence type="ECO:0000313" key="15">
    <source>
        <dbReference type="Proteomes" id="UP000262825"/>
    </source>
</evidence>
<dbReference type="GO" id="GO:0005634">
    <property type="term" value="C:nucleus"/>
    <property type="evidence" value="ECO:0007669"/>
    <property type="project" value="UniProtKB-SubCell"/>
</dbReference>
<accession>A0A376B4D0</accession>
<feature type="domain" description="CAF1B/HIR1 beta-propeller" evidence="13">
    <location>
        <begin position="11"/>
        <end position="396"/>
    </location>
</feature>
<comment type="function">
    <text evidence="11">Required for replication-independent chromatin assembly and for the periodic repression of histone gene transcription during the cell cycle.</text>
</comment>
<comment type="subcellular location">
    <subcellularLocation>
        <location evidence="1 11">Nucleus</location>
    </subcellularLocation>
</comment>
<dbReference type="InterPro" id="IPR001680">
    <property type="entry name" value="WD40_rpt"/>
</dbReference>
<keyword evidence="3 11" id="KW-0678">Repressor</keyword>
<dbReference type="PANTHER" id="PTHR13831">
    <property type="entry name" value="MEMBER OF THE HIR1 FAMILY OF WD-REPEAT PROTEINS"/>
    <property type="match status" value="1"/>
</dbReference>
<keyword evidence="5 11" id="KW-0677">Repeat</keyword>
<dbReference type="Pfam" id="PF24105">
    <property type="entry name" value="Beta-prop_CAF1B_HIR1"/>
    <property type="match status" value="1"/>
</dbReference>